<organism evidence="2 3">
    <name type="scientific">Mytilus coruscus</name>
    <name type="common">Sea mussel</name>
    <dbReference type="NCBI Taxonomy" id="42192"/>
    <lineage>
        <taxon>Eukaryota</taxon>
        <taxon>Metazoa</taxon>
        <taxon>Spiralia</taxon>
        <taxon>Lophotrochozoa</taxon>
        <taxon>Mollusca</taxon>
        <taxon>Bivalvia</taxon>
        <taxon>Autobranchia</taxon>
        <taxon>Pteriomorphia</taxon>
        <taxon>Mytilida</taxon>
        <taxon>Mytiloidea</taxon>
        <taxon>Mytilidae</taxon>
        <taxon>Mytilinae</taxon>
        <taxon>Mytilus</taxon>
    </lineage>
</organism>
<evidence type="ECO:0000313" key="3">
    <source>
        <dbReference type="Proteomes" id="UP000507470"/>
    </source>
</evidence>
<protein>
    <submittedName>
        <fullName evidence="2">Uncharacterized protein</fullName>
    </submittedName>
</protein>
<dbReference type="OrthoDB" id="5987860at2759"/>
<reference evidence="2 3" key="1">
    <citation type="submission" date="2020-06" db="EMBL/GenBank/DDBJ databases">
        <authorList>
            <person name="Li R."/>
            <person name="Bekaert M."/>
        </authorList>
    </citation>
    <scope>NUCLEOTIDE SEQUENCE [LARGE SCALE GENOMIC DNA]</scope>
    <source>
        <strain evidence="3">wild</strain>
    </source>
</reference>
<dbReference type="EMBL" id="CACVKT020008820">
    <property type="protein sequence ID" value="CAC5417909.1"/>
    <property type="molecule type" value="Genomic_DNA"/>
</dbReference>
<dbReference type="AlphaFoldDB" id="A0A6J8EAQ3"/>
<feature type="region of interest" description="Disordered" evidence="1">
    <location>
        <begin position="131"/>
        <end position="150"/>
    </location>
</feature>
<dbReference type="Proteomes" id="UP000507470">
    <property type="component" value="Unassembled WGS sequence"/>
</dbReference>
<gene>
    <name evidence="2" type="ORF">MCOR_50383</name>
</gene>
<sequence>MGSSTLEKAIKSLYMYKHPQKYIHCLNTHYIESFHNTLLLYVDKRIHYGEKTYEIRTGLGILDWNEHVDRPVSSEKVFRRVTLTRNRAPERVLKPKTYSFVLTLWDIYCNFLSGEIGRDIIYDRGQDGGLEDDILQESDESDKEESDTEN</sequence>
<evidence type="ECO:0000313" key="2">
    <source>
        <dbReference type="EMBL" id="CAC5417909.1"/>
    </source>
</evidence>
<accession>A0A6J8EAQ3</accession>
<keyword evidence="3" id="KW-1185">Reference proteome</keyword>
<name>A0A6J8EAQ3_MYTCO</name>
<proteinExistence type="predicted"/>
<evidence type="ECO:0000256" key="1">
    <source>
        <dbReference type="SAM" id="MobiDB-lite"/>
    </source>
</evidence>